<gene>
    <name evidence="1" type="ORF">TM448A00666_0037</name>
</gene>
<protein>
    <submittedName>
        <fullName evidence="1">Uncharacterized protein</fullName>
    </submittedName>
</protein>
<accession>A0A6H1ZHN5</accession>
<dbReference type="EMBL" id="MT144042">
    <property type="protein sequence ID" value="QJA47433.1"/>
    <property type="molecule type" value="Genomic_DNA"/>
</dbReference>
<reference evidence="1" key="1">
    <citation type="submission" date="2020-03" db="EMBL/GenBank/DDBJ databases">
        <title>The deep terrestrial virosphere.</title>
        <authorList>
            <person name="Holmfeldt K."/>
            <person name="Nilsson E."/>
            <person name="Simone D."/>
            <person name="Lopez-Fernandez M."/>
            <person name="Wu X."/>
            <person name="de Brujin I."/>
            <person name="Lundin D."/>
            <person name="Andersson A."/>
            <person name="Bertilsson S."/>
            <person name="Dopson M."/>
        </authorList>
    </citation>
    <scope>NUCLEOTIDE SEQUENCE</scope>
    <source>
        <strain evidence="1">TM448A00666</strain>
    </source>
</reference>
<organism evidence="1">
    <name type="scientific">viral metagenome</name>
    <dbReference type="NCBI Taxonomy" id="1070528"/>
    <lineage>
        <taxon>unclassified sequences</taxon>
        <taxon>metagenomes</taxon>
        <taxon>organismal metagenomes</taxon>
    </lineage>
</organism>
<evidence type="ECO:0000313" key="1">
    <source>
        <dbReference type="EMBL" id="QJA47433.1"/>
    </source>
</evidence>
<name>A0A6H1ZHN5_9ZZZZ</name>
<sequence>MKQKLLIWMIVLLGTVGLVTAVPSVQLVDTNAISYLNIYQYNVSVHNNLTGLQGGQAPNEYYHLTAAQHAFFIAGSYLNISGGTMQGNINMDGNSLTNVGELIMTGLTTAQHIYPTTHDLYSLGNSTHWWASAYITDLYASTIDTTNLTSTNIDSANINGTNMESEVLEVKNNMTLGNFVVKDDGADMVIILT</sequence>
<dbReference type="AlphaFoldDB" id="A0A6H1ZHN5"/>
<proteinExistence type="predicted"/>